<gene>
    <name evidence="1" type="ORF">MLD38_018846</name>
</gene>
<reference evidence="2" key="1">
    <citation type="journal article" date="2023" name="Front. Plant Sci.">
        <title>Chromosomal-level genome assembly of Melastoma candidum provides insights into trichome evolution.</title>
        <authorList>
            <person name="Zhong Y."/>
            <person name="Wu W."/>
            <person name="Sun C."/>
            <person name="Zou P."/>
            <person name="Liu Y."/>
            <person name="Dai S."/>
            <person name="Zhou R."/>
        </authorList>
    </citation>
    <scope>NUCLEOTIDE SEQUENCE [LARGE SCALE GENOMIC DNA]</scope>
</reference>
<dbReference type="EMBL" id="CM042884">
    <property type="protein sequence ID" value="KAI4370496.1"/>
    <property type="molecule type" value="Genomic_DNA"/>
</dbReference>
<protein>
    <submittedName>
        <fullName evidence="1">Uncharacterized protein</fullName>
    </submittedName>
</protein>
<evidence type="ECO:0000313" key="1">
    <source>
        <dbReference type="EMBL" id="KAI4370496.1"/>
    </source>
</evidence>
<name>A0ACB9QWZ6_9MYRT</name>
<dbReference type="Proteomes" id="UP001057402">
    <property type="component" value="Chromosome 5"/>
</dbReference>
<proteinExistence type="predicted"/>
<sequence>MSLSITEAEYKASAHAAQECVWLRRLIEDLQESIDDPVPIHGDNLNAVMLTSNPVFHARTKYIELEHHFIREKVLDGIIDMVDVRSEDNTADIFTKPLLKGPFEDLRSNLGLIQKTSL</sequence>
<organism evidence="1 2">
    <name type="scientific">Melastoma candidum</name>
    <dbReference type="NCBI Taxonomy" id="119954"/>
    <lineage>
        <taxon>Eukaryota</taxon>
        <taxon>Viridiplantae</taxon>
        <taxon>Streptophyta</taxon>
        <taxon>Embryophyta</taxon>
        <taxon>Tracheophyta</taxon>
        <taxon>Spermatophyta</taxon>
        <taxon>Magnoliopsida</taxon>
        <taxon>eudicotyledons</taxon>
        <taxon>Gunneridae</taxon>
        <taxon>Pentapetalae</taxon>
        <taxon>rosids</taxon>
        <taxon>malvids</taxon>
        <taxon>Myrtales</taxon>
        <taxon>Melastomataceae</taxon>
        <taxon>Melastomatoideae</taxon>
        <taxon>Melastomateae</taxon>
        <taxon>Melastoma</taxon>
    </lineage>
</organism>
<comment type="caution">
    <text evidence="1">The sequence shown here is derived from an EMBL/GenBank/DDBJ whole genome shotgun (WGS) entry which is preliminary data.</text>
</comment>
<accession>A0ACB9QWZ6</accession>
<evidence type="ECO:0000313" key="2">
    <source>
        <dbReference type="Proteomes" id="UP001057402"/>
    </source>
</evidence>
<keyword evidence="2" id="KW-1185">Reference proteome</keyword>